<gene>
    <name evidence="2" type="ORF">M9458_047557</name>
</gene>
<evidence type="ECO:0000313" key="2">
    <source>
        <dbReference type="EMBL" id="KAL0156311.1"/>
    </source>
</evidence>
<dbReference type="InterPro" id="IPR036179">
    <property type="entry name" value="Ig-like_dom_sf"/>
</dbReference>
<feature type="non-terminal residue" evidence="2">
    <location>
        <position position="52"/>
    </location>
</feature>
<protein>
    <recommendedName>
        <fullName evidence="1">Immunoglobulin I-set domain-containing protein</fullName>
    </recommendedName>
</protein>
<feature type="domain" description="Immunoglobulin I-set" evidence="1">
    <location>
        <begin position="5"/>
        <end position="51"/>
    </location>
</feature>
<keyword evidence="3" id="KW-1185">Reference proteome</keyword>
<dbReference type="InterPro" id="IPR013783">
    <property type="entry name" value="Ig-like_fold"/>
</dbReference>
<reference evidence="2 3" key="1">
    <citation type="submission" date="2024-05" db="EMBL/GenBank/DDBJ databases">
        <title>Genome sequencing and assembly of Indian major carp, Cirrhinus mrigala (Hamilton, 1822).</title>
        <authorList>
            <person name="Mohindra V."/>
            <person name="Chowdhury L.M."/>
            <person name="Lal K."/>
            <person name="Jena J.K."/>
        </authorList>
    </citation>
    <scope>NUCLEOTIDE SEQUENCE [LARGE SCALE GENOMIC DNA]</scope>
    <source>
        <strain evidence="2">CM1030</strain>
        <tissue evidence="2">Blood</tissue>
    </source>
</reference>
<name>A0ABD0N512_CIRMR</name>
<dbReference type="AlphaFoldDB" id="A0ABD0N512"/>
<dbReference type="Pfam" id="PF07679">
    <property type="entry name" value="I-set"/>
    <property type="match status" value="1"/>
</dbReference>
<proteinExistence type="predicted"/>
<sequence length="52" mass="5437">VVVEGPRVCVTNTNSSSTLVLSEVVSADAGSYSLFVRNRGGTAHWTISLSVI</sequence>
<dbReference type="EMBL" id="JAMKFB020000024">
    <property type="protein sequence ID" value="KAL0156311.1"/>
    <property type="molecule type" value="Genomic_DNA"/>
</dbReference>
<evidence type="ECO:0000313" key="3">
    <source>
        <dbReference type="Proteomes" id="UP001529510"/>
    </source>
</evidence>
<feature type="non-terminal residue" evidence="2">
    <location>
        <position position="1"/>
    </location>
</feature>
<comment type="caution">
    <text evidence="2">The sequence shown here is derived from an EMBL/GenBank/DDBJ whole genome shotgun (WGS) entry which is preliminary data.</text>
</comment>
<dbReference type="SUPFAM" id="SSF48726">
    <property type="entry name" value="Immunoglobulin"/>
    <property type="match status" value="1"/>
</dbReference>
<evidence type="ECO:0000259" key="1">
    <source>
        <dbReference type="Pfam" id="PF07679"/>
    </source>
</evidence>
<dbReference type="Gene3D" id="2.60.40.10">
    <property type="entry name" value="Immunoglobulins"/>
    <property type="match status" value="1"/>
</dbReference>
<dbReference type="InterPro" id="IPR013098">
    <property type="entry name" value="Ig_I-set"/>
</dbReference>
<dbReference type="Proteomes" id="UP001529510">
    <property type="component" value="Unassembled WGS sequence"/>
</dbReference>
<accession>A0ABD0N512</accession>
<organism evidence="2 3">
    <name type="scientific">Cirrhinus mrigala</name>
    <name type="common">Mrigala</name>
    <dbReference type="NCBI Taxonomy" id="683832"/>
    <lineage>
        <taxon>Eukaryota</taxon>
        <taxon>Metazoa</taxon>
        <taxon>Chordata</taxon>
        <taxon>Craniata</taxon>
        <taxon>Vertebrata</taxon>
        <taxon>Euteleostomi</taxon>
        <taxon>Actinopterygii</taxon>
        <taxon>Neopterygii</taxon>
        <taxon>Teleostei</taxon>
        <taxon>Ostariophysi</taxon>
        <taxon>Cypriniformes</taxon>
        <taxon>Cyprinidae</taxon>
        <taxon>Labeoninae</taxon>
        <taxon>Labeonini</taxon>
        <taxon>Cirrhinus</taxon>
    </lineage>
</organism>